<feature type="domain" description="SAM" evidence="3">
    <location>
        <begin position="171"/>
        <end position="236"/>
    </location>
</feature>
<dbReference type="InterPro" id="IPR001660">
    <property type="entry name" value="SAM"/>
</dbReference>
<dbReference type="InterPro" id="IPR013761">
    <property type="entry name" value="SAM/pointed_sf"/>
</dbReference>
<dbReference type="InterPro" id="IPR011333">
    <property type="entry name" value="SKP1/BTB/POZ_sf"/>
</dbReference>
<keyword evidence="1" id="KW-0175">Coiled coil</keyword>
<feature type="non-terminal residue" evidence="4">
    <location>
        <position position="378"/>
    </location>
</feature>
<dbReference type="AlphaFoldDB" id="K0S5R0"/>
<dbReference type="PROSITE" id="PS50105">
    <property type="entry name" value="SAM_DOMAIN"/>
    <property type="match status" value="1"/>
</dbReference>
<evidence type="ECO:0000259" key="3">
    <source>
        <dbReference type="PROSITE" id="PS50105"/>
    </source>
</evidence>
<evidence type="ECO:0000313" key="5">
    <source>
        <dbReference type="Proteomes" id="UP000266841"/>
    </source>
</evidence>
<dbReference type="EMBL" id="AGNL01021395">
    <property type="protein sequence ID" value="EJK60204.1"/>
    <property type="molecule type" value="Genomic_DNA"/>
</dbReference>
<organism evidence="4 5">
    <name type="scientific">Thalassiosira oceanica</name>
    <name type="common">Marine diatom</name>
    <dbReference type="NCBI Taxonomy" id="159749"/>
    <lineage>
        <taxon>Eukaryota</taxon>
        <taxon>Sar</taxon>
        <taxon>Stramenopiles</taxon>
        <taxon>Ochrophyta</taxon>
        <taxon>Bacillariophyta</taxon>
        <taxon>Coscinodiscophyceae</taxon>
        <taxon>Thalassiosirophycidae</taxon>
        <taxon>Thalassiosirales</taxon>
        <taxon>Thalassiosiraceae</taxon>
        <taxon>Thalassiosira</taxon>
    </lineage>
</organism>
<reference evidence="4 5" key="1">
    <citation type="journal article" date="2012" name="Genome Biol.">
        <title>Genome and low-iron response of an oceanic diatom adapted to chronic iron limitation.</title>
        <authorList>
            <person name="Lommer M."/>
            <person name="Specht M."/>
            <person name="Roy A.S."/>
            <person name="Kraemer L."/>
            <person name="Andreson R."/>
            <person name="Gutowska M.A."/>
            <person name="Wolf J."/>
            <person name="Bergner S.V."/>
            <person name="Schilhabel M.B."/>
            <person name="Klostermeier U.C."/>
            <person name="Beiko R.G."/>
            <person name="Rosenstiel P."/>
            <person name="Hippler M."/>
            <person name="Laroche J."/>
        </authorList>
    </citation>
    <scope>NUCLEOTIDE SEQUENCE [LARGE SCALE GENOMIC DNA]</scope>
    <source>
        <strain evidence="4 5">CCMP1005</strain>
    </source>
</reference>
<comment type="caution">
    <text evidence="4">The sequence shown here is derived from an EMBL/GenBank/DDBJ whole genome shotgun (WGS) entry which is preliminary data.</text>
</comment>
<dbReference type="Gene3D" id="1.10.150.50">
    <property type="entry name" value="Transcription Factor, Ets-1"/>
    <property type="match status" value="1"/>
</dbReference>
<feature type="compositionally biased region" description="Basic and acidic residues" evidence="2">
    <location>
        <begin position="356"/>
        <end position="378"/>
    </location>
</feature>
<dbReference type="Proteomes" id="UP000266841">
    <property type="component" value="Unassembled WGS sequence"/>
</dbReference>
<name>K0S5R0_THAOC</name>
<feature type="compositionally biased region" description="Basic and acidic residues" evidence="2">
    <location>
        <begin position="303"/>
        <end position="314"/>
    </location>
</feature>
<proteinExistence type="predicted"/>
<protein>
    <recommendedName>
        <fullName evidence="3">SAM domain-containing protein</fullName>
    </recommendedName>
</protein>
<gene>
    <name evidence="4" type="ORF">THAOC_19491</name>
</gene>
<dbReference type="SUPFAM" id="SSF47769">
    <property type="entry name" value="SAM/Pointed domain"/>
    <property type="match status" value="1"/>
</dbReference>
<evidence type="ECO:0000313" key="4">
    <source>
        <dbReference type="EMBL" id="EJK60204.1"/>
    </source>
</evidence>
<keyword evidence="5" id="KW-1185">Reference proteome</keyword>
<dbReference type="Gene3D" id="3.30.710.10">
    <property type="entry name" value="Potassium Channel Kv1.1, Chain A"/>
    <property type="match status" value="1"/>
</dbReference>
<feature type="coiled-coil region" evidence="1">
    <location>
        <begin position="83"/>
        <end position="114"/>
    </location>
</feature>
<sequence length="378" mass="42284">MGIKDANGSDAIYLIITWGPPTDKDALTNTLIGESSASTSHGSKSFAIKEMEVFQVCSKEHIKAAVELKADSIPLSESFAPPLNKALNKRLEALKRAEEAIARLEMQYDDEEGFVKRLACGETKDVVTLNVDGTRMTTTRATLRVFEDSVLARQFDDEVWSQQPQTNVREWNPDQVSAWAEDVYGLPQEAVNVIANHKVTGRELLSLNMEALKMMGLERPATMSLLLDEIRELGEKATDDSPFVEHNPYVFGKLLDFLRMRRLQKVGLVEDLSFPRVEASQQGRFSQLIEYYFPGDARKLARELPRRDAPERPPLEAPPDLVEVHPHEVSHGLDPTEARRVPPRGGAPSPVAAPDSARRPVGGEEQARRAPRRVEEER</sequence>
<feature type="compositionally biased region" description="Basic and acidic residues" evidence="2">
    <location>
        <begin position="322"/>
        <end position="340"/>
    </location>
</feature>
<evidence type="ECO:0000256" key="1">
    <source>
        <dbReference type="SAM" id="Coils"/>
    </source>
</evidence>
<feature type="region of interest" description="Disordered" evidence="2">
    <location>
        <begin position="303"/>
        <end position="378"/>
    </location>
</feature>
<evidence type="ECO:0000256" key="2">
    <source>
        <dbReference type="SAM" id="MobiDB-lite"/>
    </source>
</evidence>
<dbReference type="SUPFAM" id="SSF54695">
    <property type="entry name" value="POZ domain"/>
    <property type="match status" value="1"/>
</dbReference>
<accession>K0S5R0</accession>